<dbReference type="OrthoDB" id="9777884at2"/>
<dbReference type="Pfam" id="PF00582">
    <property type="entry name" value="Usp"/>
    <property type="match status" value="1"/>
</dbReference>
<feature type="domain" description="UspA" evidence="2">
    <location>
        <begin position="5"/>
        <end position="140"/>
    </location>
</feature>
<dbReference type="STRING" id="371602.SAMN04487984_0986"/>
<name>A0A1W1YWY6_9LACT</name>
<dbReference type="EMBL" id="FWXK01000004">
    <property type="protein sequence ID" value="SMC40689.1"/>
    <property type="molecule type" value="Genomic_DNA"/>
</dbReference>
<dbReference type="RefSeq" id="WP_084099114.1">
    <property type="nucleotide sequence ID" value="NZ_FWXK01000004.1"/>
</dbReference>
<evidence type="ECO:0000256" key="1">
    <source>
        <dbReference type="ARBA" id="ARBA00008791"/>
    </source>
</evidence>
<dbReference type="InterPro" id="IPR014729">
    <property type="entry name" value="Rossmann-like_a/b/a_fold"/>
</dbReference>
<organism evidence="3 4">
    <name type="scientific">Aerococcus suis</name>
    <dbReference type="NCBI Taxonomy" id="371602"/>
    <lineage>
        <taxon>Bacteria</taxon>
        <taxon>Bacillati</taxon>
        <taxon>Bacillota</taxon>
        <taxon>Bacilli</taxon>
        <taxon>Lactobacillales</taxon>
        <taxon>Aerococcaceae</taxon>
        <taxon>Aerococcus</taxon>
    </lineage>
</organism>
<evidence type="ECO:0000313" key="4">
    <source>
        <dbReference type="Proteomes" id="UP000243884"/>
    </source>
</evidence>
<keyword evidence="4" id="KW-1185">Reference proteome</keyword>
<dbReference type="PANTHER" id="PTHR46268">
    <property type="entry name" value="STRESS RESPONSE PROTEIN NHAX"/>
    <property type="match status" value="1"/>
</dbReference>
<accession>A0A1W1YWY6</accession>
<gene>
    <name evidence="3" type="ORF">SAMN04487984_0986</name>
</gene>
<dbReference type="InterPro" id="IPR006015">
    <property type="entry name" value="Universal_stress_UspA"/>
</dbReference>
<protein>
    <submittedName>
        <fullName evidence="3">Nucleotide-binding universal stress protein, UspA family</fullName>
    </submittedName>
</protein>
<sequence>MTTLDKILVPIDGSEAAYRAFQEAVRIAKLNDSQLVIYNAVDDFVRYGNIEYSTHLFEYSREIANETLQTYEDEAKREGVAVETKVEKGDPRRGILEEAKELAVDLIVIGSTGKTNMERVMMGSVSEYVVRHAKCNVLITH</sequence>
<dbReference type="Gene3D" id="3.40.50.620">
    <property type="entry name" value="HUPs"/>
    <property type="match status" value="1"/>
</dbReference>
<evidence type="ECO:0000313" key="3">
    <source>
        <dbReference type="EMBL" id="SMC40689.1"/>
    </source>
</evidence>
<dbReference type="AlphaFoldDB" id="A0A1W1YWY6"/>
<dbReference type="Proteomes" id="UP000243884">
    <property type="component" value="Unassembled WGS sequence"/>
</dbReference>
<comment type="similarity">
    <text evidence="1">Belongs to the universal stress protein A family.</text>
</comment>
<dbReference type="PRINTS" id="PR01438">
    <property type="entry name" value="UNVRSLSTRESS"/>
</dbReference>
<dbReference type="SUPFAM" id="SSF52402">
    <property type="entry name" value="Adenine nucleotide alpha hydrolases-like"/>
    <property type="match status" value="1"/>
</dbReference>
<dbReference type="InterPro" id="IPR006016">
    <property type="entry name" value="UspA"/>
</dbReference>
<reference evidence="4" key="1">
    <citation type="submission" date="2017-04" db="EMBL/GenBank/DDBJ databases">
        <authorList>
            <person name="Varghese N."/>
            <person name="Submissions S."/>
        </authorList>
    </citation>
    <scope>NUCLEOTIDE SEQUENCE [LARGE SCALE GENOMIC DNA]</scope>
    <source>
        <strain evidence="4">DSM 21500</strain>
    </source>
</reference>
<evidence type="ECO:0000259" key="2">
    <source>
        <dbReference type="Pfam" id="PF00582"/>
    </source>
</evidence>
<proteinExistence type="inferred from homology"/>
<dbReference type="CDD" id="cd00293">
    <property type="entry name" value="USP-like"/>
    <property type="match status" value="1"/>
</dbReference>
<dbReference type="PANTHER" id="PTHR46268:SF6">
    <property type="entry name" value="UNIVERSAL STRESS PROTEIN UP12"/>
    <property type="match status" value="1"/>
</dbReference>